<dbReference type="GO" id="GO:0005737">
    <property type="term" value="C:cytoplasm"/>
    <property type="evidence" value="ECO:0007669"/>
    <property type="project" value="TreeGrafter"/>
</dbReference>
<dbReference type="Proteomes" id="UP000247810">
    <property type="component" value="Unassembled WGS sequence"/>
</dbReference>
<organism evidence="4 5">
    <name type="scientific">Aspergillus ellipticus CBS 707.79</name>
    <dbReference type="NCBI Taxonomy" id="1448320"/>
    <lineage>
        <taxon>Eukaryota</taxon>
        <taxon>Fungi</taxon>
        <taxon>Dikarya</taxon>
        <taxon>Ascomycota</taxon>
        <taxon>Pezizomycotina</taxon>
        <taxon>Eurotiomycetes</taxon>
        <taxon>Eurotiomycetidae</taxon>
        <taxon>Eurotiales</taxon>
        <taxon>Aspergillaceae</taxon>
        <taxon>Aspergillus</taxon>
        <taxon>Aspergillus subgen. Circumdati</taxon>
    </lineage>
</organism>
<dbReference type="VEuPathDB" id="FungiDB:BO71DRAFT_439824"/>
<dbReference type="InterPro" id="IPR016024">
    <property type="entry name" value="ARM-type_fold"/>
</dbReference>
<feature type="compositionally biased region" description="Basic and acidic residues" evidence="1">
    <location>
        <begin position="823"/>
        <end position="832"/>
    </location>
</feature>
<dbReference type="Pfam" id="PF21547">
    <property type="entry name" value="TTI1"/>
    <property type="match status" value="1"/>
</dbReference>
<dbReference type="InterPro" id="IPR057566">
    <property type="entry name" value="TPR_TTI1_N"/>
</dbReference>
<name>A0A319DX91_9EURO</name>
<dbReference type="OrthoDB" id="6781668at2759"/>
<evidence type="ECO:0000256" key="1">
    <source>
        <dbReference type="SAM" id="MobiDB-lite"/>
    </source>
</evidence>
<evidence type="ECO:0000313" key="4">
    <source>
        <dbReference type="EMBL" id="PYH96043.1"/>
    </source>
</evidence>
<dbReference type="Pfam" id="PF24181">
    <property type="entry name" value="TPR_TTI1_C"/>
    <property type="match status" value="1"/>
</dbReference>
<dbReference type="PANTHER" id="PTHR18460:SF3">
    <property type="entry name" value="TELO2-INTERACTING PROTEIN 1 HOMOLOG"/>
    <property type="match status" value="1"/>
</dbReference>
<dbReference type="InterPro" id="IPR011989">
    <property type="entry name" value="ARM-like"/>
</dbReference>
<sequence>MEVSRQEAFTKLKPVCVELSAVGLRFRGHQATPNDVFQALNSVYKVLDELASKNSLDEKLAEYAFFPLCHIFNETQRTPVNSLEVSVKCLRILVEKGWRKRLSPPMGKQLMILLTLIVGGTPNTAGGKQSPQIRSPELSIAGYDCLLAIFNAMEGSEATETVYHEMGTATVVDQVVYLLLEGIADDGSDELCISAAKALLALFQRITDRVVLASIMPRTVSTLTRVIKPSTQIRRSFKLLSICLHVFNYLVKMVLNDQVSKVPQKSAPSKNADDQLVLDGSWLKATSTQIKLALTNVIQIRRHDRPEVQAALLELCLMVIEDCQNTLQEALPIIVETVVVLAEVDENQTPNEAFLALKHHATTYTAVVDSLKNSLHTWVTSFPRTMQSNDETAKQWAVKQISTAFQILSQIQSGSDILVNSLASGICDSVAAAVSQTTNTLQPLSSGLGSNQTLEVLHHGSESASFPPVILEHRSQQQTLNDLQSMIVKLNASESGNEITCLIINRVHREHGNSLVAPFWLALKFLNSSTQLTSIFDDFISTDELEPSSQNLTRTSMIEELYYVSLPILNDPLADESNDWRLQALALEVVALQAQQLGKAFRPELMDALYPVLQLLASNNPSLQKHAMTCLNILTTACNYGDASTMIIENVDYLVNSVALKLNTFDVSPYPPQVLLMMVKLCGVRLVPYLDDLVDSIFSILDMYHGYPRLVEMMFRTLAAIVEEGTQTPSFLAIGDGTGVDHRKKQFERLQISTLAEDIARRKTKRAKLAEELGDDDDETISHPKKPWTREPEKTEQEDPNLDSFSDLLKEEEDNDEPLPPPREPEDSEKPLTKSHTLLLHIVKSIPSHLSSPSPYLRRSLLSILIDVFPTLAAHENSFLPLINDIWPSVAARISFPTSFTNPSSTSTTLMTTTTRTSDIADTRLKQNASEFDFQEEIFVSTTACKAIETMCRSAGDFMASRVETEFPRWERLYTRAWDKVRQDADAAIERRAAKATQSSSSSLEKPDNLDTSLSLAFTQSLSLTTTGSHGTRAFTPHHTLWRAMVPLFISLLTHVRLPLSVGDKICELLAAWIVRYAGPEYFSSRSQVQNSHNKEDDSGVSSLQVEIESVEGVIHAMETWNADLTWFVFQEQKARLVNTLARTRRTTPAPAPAPKIVDLDEEPLKSWSITGTQLRFAEMVF</sequence>
<dbReference type="PANTHER" id="PTHR18460">
    <property type="entry name" value="TEL2 INTERACTING PROTEIN 1 TTI1 FAMILY MEMBER"/>
    <property type="match status" value="1"/>
</dbReference>
<keyword evidence="5" id="KW-1185">Reference proteome</keyword>
<reference evidence="4 5" key="1">
    <citation type="submission" date="2018-02" db="EMBL/GenBank/DDBJ databases">
        <title>The genomes of Aspergillus section Nigri reveals drivers in fungal speciation.</title>
        <authorList>
            <consortium name="DOE Joint Genome Institute"/>
            <person name="Vesth T.C."/>
            <person name="Nybo J."/>
            <person name="Theobald S."/>
            <person name="Brandl J."/>
            <person name="Frisvad J.C."/>
            <person name="Nielsen K.F."/>
            <person name="Lyhne E.K."/>
            <person name="Kogle M.E."/>
            <person name="Kuo A."/>
            <person name="Riley R."/>
            <person name="Clum A."/>
            <person name="Nolan M."/>
            <person name="Lipzen A."/>
            <person name="Salamov A."/>
            <person name="Henrissat B."/>
            <person name="Wiebenga A."/>
            <person name="De vries R.P."/>
            <person name="Grigoriev I.V."/>
            <person name="Mortensen U.H."/>
            <person name="Andersen M.R."/>
            <person name="Baker S.E."/>
        </authorList>
    </citation>
    <scope>NUCLEOTIDE SEQUENCE [LARGE SCALE GENOMIC DNA]</scope>
    <source>
        <strain evidence="4 5">CBS 707.79</strain>
    </source>
</reference>
<dbReference type="STRING" id="1448320.A0A319DX91"/>
<feature type="compositionally biased region" description="Basic and acidic residues" evidence="1">
    <location>
        <begin position="788"/>
        <end position="797"/>
    </location>
</feature>
<feature type="region of interest" description="Disordered" evidence="1">
    <location>
        <begin position="766"/>
        <end position="832"/>
    </location>
</feature>
<gene>
    <name evidence="4" type="ORF">BO71DRAFT_439824</name>
</gene>
<evidence type="ECO:0000259" key="3">
    <source>
        <dbReference type="Pfam" id="PF24181"/>
    </source>
</evidence>
<feature type="domain" description="TTI1 C-terminal TPR" evidence="3">
    <location>
        <begin position="764"/>
        <end position="895"/>
    </location>
</feature>
<dbReference type="Gene3D" id="1.25.10.10">
    <property type="entry name" value="Leucine-rich Repeat Variant"/>
    <property type="match status" value="1"/>
</dbReference>
<dbReference type="Pfam" id="PF24173">
    <property type="entry name" value="TPR_TTI1_N"/>
    <property type="match status" value="1"/>
</dbReference>
<proteinExistence type="predicted"/>
<dbReference type="SUPFAM" id="SSF48371">
    <property type="entry name" value="ARM repeat"/>
    <property type="match status" value="1"/>
</dbReference>
<dbReference type="AlphaFoldDB" id="A0A319DX91"/>
<evidence type="ECO:0000313" key="5">
    <source>
        <dbReference type="Proteomes" id="UP000247810"/>
    </source>
</evidence>
<accession>A0A319DX91</accession>
<evidence type="ECO:0000259" key="2">
    <source>
        <dbReference type="Pfam" id="PF24173"/>
    </source>
</evidence>
<protein>
    <submittedName>
        <fullName evidence="4">HEAT repeat protein</fullName>
    </submittedName>
</protein>
<dbReference type="InterPro" id="IPR057567">
    <property type="entry name" value="TPR_TTI1_C"/>
</dbReference>
<feature type="domain" description="TTI1 N-terminal TPR" evidence="2">
    <location>
        <begin position="9"/>
        <end position="344"/>
    </location>
</feature>
<dbReference type="InterPro" id="IPR049362">
    <property type="entry name" value="TTI1_rpt"/>
</dbReference>
<dbReference type="InterPro" id="IPR052587">
    <property type="entry name" value="TELO2-interacting_protein_1"/>
</dbReference>
<dbReference type="EMBL" id="KZ825843">
    <property type="protein sequence ID" value="PYH96043.1"/>
    <property type="molecule type" value="Genomic_DNA"/>
</dbReference>